<organism evidence="1">
    <name type="scientific">Pyramimonas obovata</name>
    <dbReference type="NCBI Taxonomy" id="1411642"/>
    <lineage>
        <taxon>Eukaryota</taxon>
        <taxon>Viridiplantae</taxon>
        <taxon>Chlorophyta</taxon>
        <taxon>Pyramimonadophyceae</taxon>
        <taxon>Pyramimonadales</taxon>
        <taxon>Pyramimonadaceae</taxon>
        <taxon>Pyramimonas</taxon>
        <taxon>Pyramimonas incertae sedis</taxon>
    </lineage>
</organism>
<dbReference type="AlphaFoldDB" id="A0A7S0R982"/>
<dbReference type="EMBL" id="HBFA01020823">
    <property type="protein sequence ID" value="CAD8670902.1"/>
    <property type="molecule type" value="Transcribed_RNA"/>
</dbReference>
<proteinExistence type="predicted"/>
<accession>A0A7S0R982</accession>
<name>A0A7S0R982_9CHLO</name>
<protein>
    <submittedName>
        <fullName evidence="1">Uncharacterized protein</fullName>
    </submittedName>
</protein>
<evidence type="ECO:0000313" key="1">
    <source>
        <dbReference type="EMBL" id="CAD8670902.1"/>
    </source>
</evidence>
<reference evidence="1" key="1">
    <citation type="submission" date="2021-01" db="EMBL/GenBank/DDBJ databases">
        <authorList>
            <person name="Corre E."/>
            <person name="Pelletier E."/>
            <person name="Niang G."/>
            <person name="Scheremetjew M."/>
            <person name="Finn R."/>
            <person name="Kale V."/>
            <person name="Holt S."/>
            <person name="Cochrane G."/>
            <person name="Meng A."/>
            <person name="Brown T."/>
            <person name="Cohen L."/>
        </authorList>
    </citation>
    <scope>NUCLEOTIDE SEQUENCE</scope>
    <source>
        <strain evidence="1">CCMP722</strain>
    </source>
</reference>
<gene>
    <name evidence="1" type="ORF">POBO1169_LOCUS10656</name>
</gene>
<sequence>MAAPALPIYAQNLRYGQVGVWITNDGPDNNIAWPIPAQTAPARADGTYRSPIDHFESYGHVDVFLNGGGARNATLLMQRATGHLRQRCASKGLNPDTIYLLFEIRYWEKVDGNSRRVHLSSAHHDNHHRFLHFTNGDPRVPEWSSQHLEEVRLFRYDKTVAAANDPYVEAAHASATVRSIPCGPDQMGVDDPRGIHKMPLVHPDADFGPSVVGQGQHMRFEYIYRHRHGGRDKIAPIKTALAIQPLPCANPEPPGPDLTNIKDAFNALRLHGKTALEEKLGARKDQEGYGQTLCLTWERSSILGDSNSKHGEDTVYVNNPVDSPLAQRMWSPALGRMTHQNILAAKSQYTMNAFERPYGVDEATRYRRQPGCKRRGIVHDANQPTNHLLARVRDVHHHFYVDQLPLPAGDRPEPLVQINRVHMLGMYASCRFANKPLDPLKPDPSMDVGDLLMDHRQESGLRAMLAARCLGYGVVCILHGDTHSLQACPNSLSLPAIVALGVDLIDERAITSVKMTQTGERRVHFKDPQDIVRGTVERAAFASTAAFNVTSVKRTETLRPFLGM</sequence>